<evidence type="ECO:0000313" key="3">
    <source>
        <dbReference type="Proteomes" id="UP000479000"/>
    </source>
</evidence>
<dbReference type="Proteomes" id="UP000479000">
    <property type="component" value="Unassembled WGS sequence"/>
</dbReference>
<evidence type="ECO:0000256" key="1">
    <source>
        <dbReference type="SAM" id="MobiDB-lite"/>
    </source>
</evidence>
<dbReference type="AlphaFoldDB" id="A0A6H5HBP2"/>
<feature type="region of interest" description="Disordered" evidence="1">
    <location>
        <begin position="76"/>
        <end position="101"/>
    </location>
</feature>
<accession>A0A6H5HBP2</accession>
<proteinExistence type="predicted"/>
<sequence length="101" mass="12073">MLGPRRISVRAVSRCNTNIETYYEHKEEDDSPHRRSWQFEHYFRISKEDESRPRVDDHVNTRVLFKCDVPQHCESANARQQARQRVHHTSDHSISEIQETA</sequence>
<gene>
    <name evidence="2" type="ORF">NTEN_LOCUS18983</name>
</gene>
<protein>
    <submittedName>
        <fullName evidence="2">Uncharacterized protein</fullName>
    </submittedName>
</protein>
<evidence type="ECO:0000313" key="2">
    <source>
        <dbReference type="EMBL" id="CAB0014557.1"/>
    </source>
</evidence>
<organism evidence="2 3">
    <name type="scientific">Nesidiocoris tenuis</name>
    <dbReference type="NCBI Taxonomy" id="355587"/>
    <lineage>
        <taxon>Eukaryota</taxon>
        <taxon>Metazoa</taxon>
        <taxon>Ecdysozoa</taxon>
        <taxon>Arthropoda</taxon>
        <taxon>Hexapoda</taxon>
        <taxon>Insecta</taxon>
        <taxon>Pterygota</taxon>
        <taxon>Neoptera</taxon>
        <taxon>Paraneoptera</taxon>
        <taxon>Hemiptera</taxon>
        <taxon>Heteroptera</taxon>
        <taxon>Panheteroptera</taxon>
        <taxon>Cimicomorpha</taxon>
        <taxon>Miridae</taxon>
        <taxon>Dicyphina</taxon>
        <taxon>Nesidiocoris</taxon>
    </lineage>
</organism>
<reference evidence="2 3" key="1">
    <citation type="submission" date="2020-02" db="EMBL/GenBank/DDBJ databases">
        <authorList>
            <person name="Ferguson B K."/>
        </authorList>
    </citation>
    <scope>NUCLEOTIDE SEQUENCE [LARGE SCALE GENOMIC DNA]</scope>
</reference>
<dbReference type="EMBL" id="CADCXU010028066">
    <property type="protein sequence ID" value="CAB0014557.1"/>
    <property type="molecule type" value="Genomic_DNA"/>
</dbReference>
<keyword evidence="3" id="KW-1185">Reference proteome</keyword>
<name>A0A6H5HBP2_9HEMI</name>